<dbReference type="Proteomes" id="UP000183299">
    <property type="component" value="Unassembled WGS sequence"/>
</dbReference>
<sequence>MTARSDSKGSLFFVEIQQYIHIHIVSFGRIRISGLWLIHITKRRQEIDSCKKNRINAFSAQLGR</sequence>
<accession>A0A1I3MIP6</accession>
<protein>
    <submittedName>
        <fullName evidence="1">Uncharacterized protein</fullName>
    </submittedName>
</protein>
<gene>
    <name evidence="1" type="ORF">SAMN04488138_10125</name>
</gene>
<name>A0A1I3MIP6_9RHOB</name>
<dbReference type="AlphaFoldDB" id="A0A1I3MIP6"/>
<evidence type="ECO:0000313" key="2">
    <source>
        <dbReference type="Proteomes" id="UP000183299"/>
    </source>
</evidence>
<organism evidence="1 2">
    <name type="scientific">Celeribacter halophilus</name>
    <dbReference type="NCBI Taxonomy" id="576117"/>
    <lineage>
        <taxon>Bacteria</taxon>
        <taxon>Pseudomonadati</taxon>
        <taxon>Pseudomonadota</taxon>
        <taxon>Alphaproteobacteria</taxon>
        <taxon>Rhodobacterales</taxon>
        <taxon>Roseobacteraceae</taxon>
        <taxon>Celeribacter</taxon>
    </lineage>
</organism>
<reference evidence="1 2" key="1">
    <citation type="submission" date="2016-10" db="EMBL/GenBank/DDBJ databases">
        <authorList>
            <person name="de Groot N.N."/>
        </authorList>
    </citation>
    <scope>NUCLEOTIDE SEQUENCE [LARGE SCALE GENOMIC DNA]</scope>
    <source>
        <strain evidence="1 2">CGMCC 1.8891</strain>
    </source>
</reference>
<proteinExistence type="predicted"/>
<dbReference type="EMBL" id="FORY01000001">
    <property type="protein sequence ID" value="SFI96869.1"/>
    <property type="molecule type" value="Genomic_DNA"/>
</dbReference>
<keyword evidence="2" id="KW-1185">Reference proteome</keyword>
<evidence type="ECO:0000313" key="1">
    <source>
        <dbReference type="EMBL" id="SFI96869.1"/>
    </source>
</evidence>
<dbReference type="STRING" id="576117.SAMN04488138_10125"/>